<dbReference type="Pfam" id="PF08818">
    <property type="entry name" value="DUF1801"/>
    <property type="match status" value="1"/>
</dbReference>
<evidence type="ECO:0000256" key="1">
    <source>
        <dbReference type="SAM" id="MobiDB-lite"/>
    </source>
</evidence>
<dbReference type="SUPFAM" id="SSF159888">
    <property type="entry name" value="YdhG-like"/>
    <property type="match status" value="1"/>
</dbReference>
<feature type="compositionally biased region" description="Basic and acidic residues" evidence="1">
    <location>
        <begin position="13"/>
        <end position="26"/>
    </location>
</feature>
<dbReference type="Proteomes" id="UP001364224">
    <property type="component" value="Unassembled WGS sequence"/>
</dbReference>
<keyword evidence="4" id="KW-1185">Reference proteome</keyword>
<feature type="region of interest" description="Disordered" evidence="1">
    <location>
        <begin position="1"/>
        <end position="26"/>
    </location>
</feature>
<dbReference type="RefSeq" id="WP_334480143.1">
    <property type="nucleotide sequence ID" value="NZ_JAZHRV010000001.1"/>
</dbReference>
<feature type="domain" description="YdhG-like" evidence="2">
    <location>
        <begin position="38"/>
        <end position="133"/>
    </location>
</feature>
<dbReference type="Gene3D" id="3.90.1150.200">
    <property type="match status" value="1"/>
</dbReference>
<reference evidence="3 4" key="1">
    <citation type="submission" date="2024-02" db="EMBL/GenBank/DDBJ databases">
        <title>Adaptive strategies in a cosmopolitan and abundant soil bacterium.</title>
        <authorList>
            <person name="Carini P."/>
        </authorList>
    </citation>
    <scope>NUCLEOTIDE SEQUENCE [LARGE SCALE GENOMIC DNA]</scope>
    <source>
        <strain evidence="3 4">AZCC 1608</strain>
    </source>
</reference>
<name>A0ABU8B9D8_9BRAD</name>
<sequence length="151" mass="16574">MKKATATMKSKSGSKEAKAGDSPSRHIDARIKELGDWRGETLARVRSIIKQAVPEVVEEWKWRGVPVWEHDGIICTGETYKAVVKMTFAKGAALDDPSGLFNSSLEGNVRRAIDIREGDKINEKALKALIRAAAELNTSARAARSRKKKSA</sequence>
<dbReference type="InterPro" id="IPR014922">
    <property type="entry name" value="YdhG-like"/>
</dbReference>
<organism evidence="3 4">
    <name type="scientific">Bradyrhizobium algeriense</name>
    <dbReference type="NCBI Taxonomy" id="634784"/>
    <lineage>
        <taxon>Bacteria</taxon>
        <taxon>Pseudomonadati</taxon>
        <taxon>Pseudomonadota</taxon>
        <taxon>Alphaproteobacteria</taxon>
        <taxon>Hyphomicrobiales</taxon>
        <taxon>Nitrobacteraceae</taxon>
        <taxon>Bradyrhizobium</taxon>
    </lineage>
</organism>
<protein>
    <recommendedName>
        <fullName evidence="2">YdhG-like domain-containing protein</fullName>
    </recommendedName>
</protein>
<dbReference type="EMBL" id="JAZHRV010000001">
    <property type="protein sequence ID" value="MEH2555154.1"/>
    <property type="molecule type" value="Genomic_DNA"/>
</dbReference>
<gene>
    <name evidence="3" type="ORF">V1286_002683</name>
</gene>
<proteinExistence type="predicted"/>
<accession>A0ABU8B9D8</accession>
<evidence type="ECO:0000313" key="3">
    <source>
        <dbReference type="EMBL" id="MEH2555154.1"/>
    </source>
</evidence>
<comment type="caution">
    <text evidence="3">The sequence shown here is derived from an EMBL/GenBank/DDBJ whole genome shotgun (WGS) entry which is preliminary data.</text>
</comment>
<evidence type="ECO:0000313" key="4">
    <source>
        <dbReference type="Proteomes" id="UP001364224"/>
    </source>
</evidence>
<evidence type="ECO:0000259" key="2">
    <source>
        <dbReference type="Pfam" id="PF08818"/>
    </source>
</evidence>